<evidence type="ECO:0000313" key="5">
    <source>
        <dbReference type="Proteomes" id="UP001597349"/>
    </source>
</evidence>
<gene>
    <name evidence="4" type="ORF">ACFSQT_14200</name>
</gene>
<dbReference type="Pfam" id="PF01051">
    <property type="entry name" value="Rep3_N"/>
    <property type="match status" value="1"/>
</dbReference>
<comment type="similarity">
    <text evidence="1">Belongs to the initiator RepB protein family.</text>
</comment>
<proteinExistence type="inferred from homology"/>
<dbReference type="EMBL" id="JBHUGY010000021">
    <property type="protein sequence ID" value="MFD2054203.1"/>
    <property type="molecule type" value="Genomic_DNA"/>
</dbReference>
<keyword evidence="5" id="KW-1185">Reference proteome</keyword>
<dbReference type="RefSeq" id="WP_379019562.1">
    <property type="nucleotide sequence ID" value="NZ_JBHUGY010000021.1"/>
</dbReference>
<evidence type="ECO:0000256" key="1">
    <source>
        <dbReference type="ARBA" id="ARBA00038283"/>
    </source>
</evidence>
<sequence length="529" mass="59473">MLHQPKPPVGHRVSKRTAEGLFRPETRGDLDQAFSSKGKLQIVAPESPRPSEMLEGVTVGGRDELTADDHHLHEYLISRAYADNMPMTEETHSLDMTDAIRFLGSRVERSDIRASLARLKRTTVSYGQSSERRFEDVQLLEGWVEIAPGSDVIRYRLPEPLRVLMRDQRQYAYVELAALPRMRSKFSTRLYKMFALKAKDRPWVPGEDNVITVSGTPDEVADWIGFPKEADGRVHGGKLRARFLEKAIEDFADVRAFRMEMDLKQGGRGNAIQAVTFTLHLSPPSRHTVPMFFKPSDDKVRVGNKDVPHLRVESRTWRRAATKFSHALGMTNRGFADMWQIAVNEANTGVALSDGYHSRKFRGRKLLDAIQSRGADYAAWGFVTEEADAPDIGAKRMTGGYGALEKEADEARQARVGFGKRRRGKAPAFIVDEGELDHVPAAQVSFSEAKEIIFDVDPALTSLDIEPLVGLPIQRRVFTGDRKIALTLRFLDRGQPDVWKLGRFPVSEADLDGILKSLGRFFDGPEEYV</sequence>
<name>A0ABW4WDI1_9HYPH</name>
<accession>A0ABW4WDI1</accession>
<dbReference type="InterPro" id="IPR000525">
    <property type="entry name" value="Initiator_Rep_WH1"/>
</dbReference>
<evidence type="ECO:0000259" key="3">
    <source>
        <dbReference type="Pfam" id="PF01051"/>
    </source>
</evidence>
<evidence type="ECO:0000256" key="2">
    <source>
        <dbReference type="SAM" id="MobiDB-lite"/>
    </source>
</evidence>
<evidence type="ECO:0000313" key="4">
    <source>
        <dbReference type="EMBL" id="MFD2054203.1"/>
    </source>
</evidence>
<protein>
    <submittedName>
        <fullName evidence="4">Replication initiation protein</fullName>
    </submittedName>
</protein>
<feature type="compositionally biased region" description="Basic and acidic residues" evidence="2">
    <location>
        <begin position="16"/>
        <end position="28"/>
    </location>
</feature>
<comment type="caution">
    <text evidence="4">The sequence shown here is derived from an EMBL/GenBank/DDBJ whole genome shotgun (WGS) entry which is preliminary data.</text>
</comment>
<organism evidence="4 5">
    <name type="scientific">Mesorhizobium calcicola</name>
    <dbReference type="NCBI Taxonomy" id="1300310"/>
    <lineage>
        <taxon>Bacteria</taxon>
        <taxon>Pseudomonadati</taxon>
        <taxon>Pseudomonadota</taxon>
        <taxon>Alphaproteobacteria</taxon>
        <taxon>Hyphomicrobiales</taxon>
        <taxon>Phyllobacteriaceae</taxon>
        <taxon>Mesorhizobium</taxon>
    </lineage>
</organism>
<feature type="region of interest" description="Disordered" evidence="2">
    <location>
        <begin position="1"/>
        <end position="28"/>
    </location>
</feature>
<feature type="domain" description="Initiator Rep protein WH1" evidence="3">
    <location>
        <begin position="64"/>
        <end position="194"/>
    </location>
</feature>
<dbReference type="Proteomes" id="UP001597349">
    <property type="component" value="Unassembled WGS sequence"/>
</dbReference>
<reference evidence="5" key="1">
    <citation type="journal article" date="2019" name="Int. J. Syst. Evol. Microbiol.">
        <title>The Global Catalogue of Microorganisms (GCM) 10K type strain sequencing project: providing services to taxonomists for standard genome sequencing and annotation.</title>
        <authorList>
            <consortium name="The Broad Institute Genomics Platform"/>
            <consortium name="The Broad Institute Genome Sequencing Center for Infectious Disease"/>
            <person name="Wu L."/>
            <person name="Ma J."/>
        </authorList>
    </citation>
    <scope>NUCLEOTIDE SEQUENCE [LARGE SCALE GENOMIC DNA]</scope>
    <source>
        <strain evidence="5">CGMCC 1.16226</strain>
    </source>
</reference>